<feature type="compositionally biased region" description="Low complexity" evidence="1">
    <location>
        <begin position="298"/>
        <end position="321"/>
    </location>
</feature>
<evidence type="ECO:0000256" key="2">
    <source>
        <dbReference type="SAM" id="SignalP"/>
    </source>
</evidence>
<evidence type="ECO:0008006" key="5">
    <source>
        <dbReference type="Google" id="ProtNLM"/>
    </source>
</evidence>
<feature type="region of interest" description="Disordered" evidence="1">
    <location>
        <begin position="123"/>
        <end position="158"/>
    </location>
</feature>
<accession>A0A2C5XWF7</accession>
<feature type="region of interest" description="Disordered" evidence="1">
    <location>
        <begin position="249"/>
        <end position="331"/>
    </location>
</feature>
<gene>
    <name evidence="3" type="ORF">CDD81_1138</name>
</gene>
<dbReference type="InterPro" id="IPR008972">
    <property type="entry name" value="Cupredoxin"/>
</dbReference>
<dbReference type="STRING" id="1399860.A0A2C5XWF7"/>
<dbReference type="PANTHER" id="PTHR34883">
    <property type="entry name" value="SERINE-RICH PROTEIN, PUTATIVE-RELATED-RELATED"/>
    <property type="match status" value="1"/>
</dbReference>
<organism evidence="3 4">
    <name type="scientific">Ophiocordyceps australis</name>
    <dbReference type="NCBI Taxonomy" id="1399860"/>
    <lineage>
        <taxon>Eukaryota</taxon>
        <taxon>Fungi</taxon>
        <taxon>Dikarya</taxon>
        <taxon>Ascomycota</taxon>
        <taxon>Pezizomycotina</taxon>
        <taxon>Sordariomycetes</taxon>
        <taxon>Hypocreomycetidae</taxon>
        <taxon>Hypocreales</taxon>
        <taxon>Ophiocordycipitaceae</taxon>
        <taxon>Ophiocordyceps</taxon>
    </lineage>
</organism>
<dbReference type="PANTHER" id="PTHR34883:SF17">
    <property type="entry name" value="CUPREDOXIN"/>
    <property type="match status" value="1"/>
</dbReference>
<feature type="compositionally biased region" description="Low complexity" evidence="1">
    <location>
        <begin position="100"/>
        <end position="110"/>
    </location>
</feature>
<dbReference type="Gene3D" id="2.60.40.420">
    <property type="entry name" value="Cupredoxins - blue copper proteins"/>
    <property type="match status" value="2"/>
</dbReference>
<keyword evidence="2" id="KW-0732">Signal</keyword>
<feature type="chain" id="PRO_5011976518" description="Phytocyanin domain-containing protein" evidence="2">
    <location>
        <begin position="19"/>
        <end position="354"/>
    </location>
</feature>
<dbReference type="SUPFAM" id="SSF49503">
    <property type="entry name" value="Cupredoxins"/>
    <property type="match status" value="2"/>
</dbReference>
<feature type="compositionally biased region" description="Polar residues" evidence="1">
    <location>
        <begin position="322"/>
        <end position="331"/>
    </location>
</feature>
<feature type="compositionally biased region" description="Gly residues" evidence="1">
    <location>
        <begin position="264"/>
        <end position="296"/>
    </location>
</feature>
<reference evidence="3 4" key="1">
    <citation type="submission" date="2017-06" db="EMBL/GenBank/DDBJ databases">
        <title>Ant-infecting Ophiocordyceps genomes reveal a high diversity of potential behavioral manipulation genes and a possible major role for enterotoxins.</title>
        <authorList>
            <person name="De Bekker C."/>
            <person name="Evans H.C."/>
            <person name="Brachmann A."/>
            <person name="Hughes D.P."/>
        </authorList>
    </citation>
    <scope>NUCLEOTIDE SEQUENCE [LARGE SCALE GENOMIC DNA]</scope>
    <source>
        <strain evidence="3 4">Map64</strain>
    </source>
</reference>
<evidence type="ECO:0000313" key="3">
    <source>
        <dbReference type="EMBL" id="PHH60787.1"/>
    </source>
</evidence>
<feature type="signal peptide" evidence="2">
    <location>
        <begin position="1"/>
        <end position="18"/>
    </location>
</feature>
<dbReference type="EMBL" id="NJET01000128">
    <property type="protein sequence ID" value="PHH60787.1"/>
    <property type="molecule type" value="Genomic_DNA"/>
</dbReference>
<comment type="caution">
    <text evidence="3">The sequence shown here is derived from an EMBL/GenBank/DDBJ whole genome shotgun (WGS) entry which is preliminary data.</text>
</comment>
<dbReference type="AlphaFoldDB" id="A0A2C5XWF7"/>
<proteinExistence type="predicted"/>
<sequence>MYFSSQVVVATLLSVAQAIDVHVVAVGKNPMTNETAQKYFPDRITAKPGDMVQFQFWAGNHTVTQSSFDEPCMPLGMSASGETATGGKTSKVGSSGQGARGSQSGTETGMAETGMAEAGMAEAGMEEASGNSASGNSALPAAAGQDAESEAGMAGSSSNKATLKKLGARATNSSMSGSAQGKGAMTGIFSSFMPVAASMSMGQIPVFTIMINDTKPVWIYCGQARHCQNGMVMVINENTQANPARSLEAYKAASEKAPSREGSAPGGSSGSPGSTPGGSSGSPGSTPGGETGGETGRTGETSRTGEGSASETGTTSEGATRPGQTSALPISGASSISMVPATMMLALSAAFMLL</sequence>
<evidence type="ECO:0000256" key="1">
    <source>
        <dbReference type="SAM" id="MobiDB-lite"/>
    </source>
</evidence>
<evidence type="ECO:0000313" key="4">
    <source>
        <dbReference type="Proteomes" id="UP000226192"/>
    </source>
</evidence>
<dbReference type="CDD" id="cd00920">
    <property type="entry name" value="Cupredoxin"/>
    <property type="match status" value="2"/>
</dbReference>
<name>A0A2C5XWF7_9HYPO</name>
<protein>
    <recommendedName>
        <fullName evidence="5">Phytocyanin domain-containing protein</fullName>
    </recommendedName>
</protein>
<keyword evidence="4" id="KW-1185">Reference proteome</keyword>
<feature type="region of interest" description="Disordered" evidence="1">
    <location>
        <begin position="77"/>
        <end position="110"/>
    </location>
</feature>
<dbReference type="OrthoDB" id="2331100at2759"/>
<dbReference type="InterPro" id="IPR052953">
    <property type="entry name" value="Ser-rich/MCO-related"/>
</dbReference>
<feature type="compositionally biased region" description="Low complexity" evidence="1">
    <location>
        <begin position="83"/>
        <end position="94"/>
    </location>
</feature>
<dbReference type="Proteomes" id="UP000226192">
    <property type="component" value="Unassembled WGS sequence"/>
</dbReference>